<keyword evidence="3" id="KW-0150">Chloroplast</keyword>
<keyword evidence="2" id="KW-0812">Transmembrane</keyword>
<geneLocation type="chloroplast" evidence="3"/>
<name>A0A4D6C2A5_9CHLO</name>
<feature type="transmembrane region" description="Helical" evidence="2">
    <location>
        <begin position="82"/>
        <end position="101"/>
    </location>
</feature>
<feature type="transmembrane region" description="Helical" evidence="2">
    <location>
        <begin position="156"/>
        <end position="177"/>
    </location>
</feature>
<reference evidence="3" key="1">
    <citation type="journal article" date="2019" name="Genome Biol. Evol.">
        <title>Tracing the Evolution of the Plastome and Mitogenome in the Chloropicophyceae Uncovered Convergent tRNA Gene Losses and a Variant Plastid Genetic Code.</title>
        <authorList>
            <person name="Turmel M."/>
            <person name="Dos Santos A.L."/>
            <person name="Otis C."/>
            <person name="Sergerie R."/>
            <person name="Lemieux C."/>
        </authorList>
    </citation>
    <scope>NUCLEOTIDE SEQUENCE</scope>
</reference>
<protein>
    <submittedName>
        <fullName evidence="3">Hypothetical chloroplast RF1</fullName>
    </submittedName>
</protein>
<feature type="region of interest" description="Disordered" evidence="1">
    <location>
        <begin position="1939"/>
        <end position="1963"/>
    </location>
</feature>
<proteinExistence type="predicted"/>
<evidence type="ECO:0000256" key="1">
    <source>
        <dbReference type="SAM" id="MobiDB-lite"/>
    </source>
</evidence>
<feature type="transmembrane region" description="Helical" evidence="2">
    <location>
        <begin position="113"/>
        <end position="136"/>
    </location>
</feature>
<feature type="compositionally biased region" description="Basic residues" evidence="1">
    <location>
        <begin position="1223"/>
        <end position="1246"/>
    </location>
</feature>
<feature type="compositionally biased region" description="Polar residues" evidence="1">
    <location>
        <begin position="1251"/>
        <end position="1263"/>
    </location>
</feature>
<feature type="transmembrane region" description="Helical" evidence="2">
    <location>
        <begin position="293"/>
        <end position="315"/>
    </location>
</feature>
<gene>
    <name evidence="3" type="primary">ycf1</name>
</gene>
<feature type="transmembrane region" description="Helical" evidence="2">
    <location>
        <begin position="240"/>
        <end position="259"/>
    </location>
</feature>
<keyword evidence="3" id="KW-0934">Plastid</keyword>
<feature type="compositionally biased region" description="Basic residues" evidence="1">
    <location>
        <begin position="1264"/>
        <end position="1277"/>
    </location>
</feature>
<organism evidence="3">
    <name type="scientific">Chloroparvula sp. RCC696</name>
    <dbReference type="NCBI Taxonomy" id="2565275"/>
    <lineage>
        <taxon>Eukaryota</taxon>
        <taxon>Viridiplantae</taxon>
        <taxon>Chlorophyta</taxon>
        <taxon>Chloropicophyceae</taxon>
        <taxon>Chloropicales</taxon>
        <taxon>Chloropicaceae</taxon>
        <taxon>Chloroparvula</taxon>
    </lineage>
</organism>
<accession>A0A4D6C2A5</accession>
<sequence length="2015" mass="234067">MIWLQTLFENTPALNAFFWFIQATLNQVLNSTVNLLQYIFCFKWVTDIAAFPIVAPSLVSHLLHLPTLENIAFQFPLDSSEFSFVGPFFQGFLTAAVLSIPSSPARLLAVRNWVVQGVWLGSATLIGLLSIEFFFISSCVLGITPVLEFLRWIYPFWFVLGLICMLSQFSQLLYANGNPVERIGFKTSLDQRLLIQTLFQGILLATFEQTNWLPYLGNFVIGPDVFIGEGFNGLFLNTTYLFGIFLGLVIFGFGMNMFIGSILSMRLLKPGPYQFIFFNGRLAYFRGVKFSRLFGVILLVSVFLSLPYYSAVYLATQPVSLTPREAAVFSNEMGWLARATQLSPVCLFNSELLPVGLWNRSVPVDRSYRKLIRRNVHNWRGSGNYVDTGIGPGTKHFPSLANFSAEMLLDRTSYRSYLMNHINEVHLRNLSDRSNTRRFQSYLSPWFSNWNTKFVSIFRSQIGNIPIAFWDKNHKPARKRTIPFNSVLISRDSNVYGLPKVGKNPQGQDVSNRMGPSSFVNKAKIAQTRSQIQANYDKFGQRIIGFNQSNFQNRKFTKDVQTRSIILNPWHRIWVQLESVLFFPFRVVYGILYQFVATLMRIRVFSFLNRFSSTVEQNEPRPGKKLYFEGLFPNTQFTRGVRRWLVGRELRVRRAWQYLKLSSVQPRMFALYSSQYDKIGLLRRLFIYQTPKSIQADYLKKGLELPQAYNAHNKHNSLQSSKVSRVLDVTPTPSERRLAKNSNLPTDQKSVNLIRPLKKLFYQASGRNLGQDPIPELTQNWATAKWLTHQLEGLQVQSSNIKQSNKLLAVPTASKQVKIFNQTNENEAQLSLRRQIKSLQFLYTQRYKELHENWLNRYLVKSRSEPWHVTPSEEQLVWVLSRIHPQSVGSVSEASFNLSRSKNKIDVINKESLDDLNKKTMLRPRRQVKWFSGINRLTQGDRLIHAREIERDIKAISPTLLRYNRYLQINRNLFSIIQPKQTKLEDSIYRSGLVLNGLSLEPIQDKLLSNNSSLMSSRSIQPIIGEFLLFGSKFKSPSIYQPFNIEYNSSSVRNITPNYYKNLLSPRIWTYNSVSKSLQRTMKPWSLDSLGLDLNLKTGINEGVQDFLGTKAIPISKRPDFLSVKSNSILQNIKRWATYQELLGEREFFYRRQGKRGKRRRTKDLRVLRFGNPNPYMFQTSADFTPQIVPGAYGRRRTRSPLIPVQESWQYTIPSQKSPTYNKSKKSFFTKKNKRRKRKQYKKLKKGPTDGFSSTFLDSASSTRQKKRRKYRKRSKLKRDRRFQALVGDRAGFINIMSRDFDREDQERKLKRRLSLFEEKGVFKVINDFKIYALLMLSSGINLKERNDWSSQPYRQVRAKMSNLRRADQDWERPSFANNYEQLGQQAPVFTRTTRSELKMDRRLMRPTVPMAYSHGDVQALNVWVGLMRATSTYIHGLPLVVDKILGGQPIEHNLTPDEELQLVKRRNQLARYYDSLRDYRKSQNWKRFAPGGSRTWVDNIYNHQFKGTLKTVRRLFYLTPLNSQNTNGSRVYKYNQLLYDREGENYNPSIHEELGSVDEFTLDSPFMEVTTTPAPFYIGWDTNSDRIILTNKSQSFDNSLKPLSNTSNLSLLSTINQNTRVLHRKVLEWTNQTKVTINNLNIQTYEPTRLARYRFFKKLEHLDLTNENTNQTVKTLTVRSVPLLTILSQIRLRNKLAYGTLDLLGPWVNPVLTKNHETGESNRYMLRSTIKSNYVKKGVRQNQINQLKDWFNIYRPYHFGVSRLKDNGSKPKRYRRRSLYKLGSPYSISGPNTTTRNTPYFMFELGSNKISPNSIKKIVSSIRNGFSSYPEANRFVLPLFVLNQTRPMGSRSQWNSATKFPTRIIDFSNRQQSNRSVPFSLMWNELIGCRYLVKQKVLSLNTQTMLLRDTQLLPDLLMFEDRALKDMVFWSKSSALKKRKNSGSPIKSNSLPPQGRGVQDKGTWRLRRTRSKAGKRKLAGFTYPSNRLQLFLLINFYNVRYFLYLTNTKGGLLL</sequence>
<keyword evidence="2" id="KW-1133">Transmembrane helix</keyword>
<keyword evidence="2" id="KW-0472">Membrane</keyword>
<evidence type="ECO:0000313" key="3">
    <source>
        <dbReference type="EMBL" id="QBX97810.1"/>
    </source>
</evidence>
<evidence type="ECO:0000256" key="2">
    <source>
        <dbReference type="SAM" id="Phobius"/>
    </source>
</evidence>
<feature type="compositionally biased region" description="Polar residues" evidence="1">
    <location>
        <begin position="1943"/>
        <end position="1953"/>
    </location>
</feature>
<dbReference type="EMBL" id="MK085988">
    <property type="protein sequence ID" value="QBX97810.1"/>
    <property type="molecule type" value="Genomic_DNA"/>
</dbReference>
<feature type="region of interest" description="Disordered" evidence="1">
    <location>
        <begin position="1214"/>
        <end position="1277"/>
    </location>
</feature>